<reference evidence="1" key="1">
    <citation type="submission" date="2008-01" db="EMBL/GenBank/DDBJ databases">
        <title>Complete sequence of chromosome of Caulobacter sp. K31.</title>
        <authorList>
            <consortium name="US DOE Joint Genome Institute"/>
            <person name="Copeland A."/>
            <person name="Lucas S."/>
            <person name="Lapidus A."/>
            <person name="Barry K."/>
            <person name="Glavina del Rio T."/>
            <person name="Dalin E."/>
            <person name="Tice H."/>
            <person name="Pitluck S."/>
            <person name="Bruce D."/>
            <person name="Goodwin L."/>
            <person name="Thompson L.S."/>
            <person name="Brettin T."/>
            <person name="Detter J.C."/>
            <person name="Han C."/>
            <person name="Schmutz J."/>
            <person name="Larimer F."/>
            <person name="Land M."/>
            <person name="Hauser L."/>
            <person name="Kyrpides N."/>
            <person name="Kim E."/>
            <person name="Stephens C."/>
            <person name="Richardson P."/>
        </authorList>
    </citation>
    <scope>NUCLEOTIDE SEQUENCE [LARGE SCALE GENOMIC DNA]</scope>
    <source>
        <strain evidence="1">K31</strain>
    </source>
</reference>
<dbReference type="AlphaFoldDB" id="B0SY71"/>
<accession>B0SY71</accession>
<protein>
    <submittedName>
        <fullName evidence="1">Uncharacterized protein</fullName>
    </submittedName>
</protein>
<gene>
    <name evidence="1" type="ordered locus">Caul_2691</name>
</gene>
<dbReference type="STRING" id="366602.Caul_2691"/>
<proteinExistence type="predicted"/>
<name>B0SY71_CAUSK</name>
<dbReference type="EMBL" id="CP000927">
    <property type="protein sequence ID" value="ABZ71818.1"/>
    <property type="molecule type" value="Genomic_DNA"/>
</dbReference>
<evidence type="ECO:0000313" key="1">
    <source>
        <dbReference type="EMBL" id="ABZ71818.1"/>
    </source>
</evidence>
<dbReference type="HOGENOM" id="CLU_2714986_0_0_5"/>
<sequence length="72" mass="8083">MTRWTELLETIGIHQVSAREIRAEAFFLGNRHKGRIVEGARLELQAPDLDPHRAVLLRAVIRSAPLSDGTEP</sequence>
<organism evidence="1">
    <name type="scientific">Caulobacter sp. (strain K31)</name>
    <dbReference type="NCBI Taxonomy" id="366602"/>
    <lineage>
        <taxon>Bacteria</taxon>
        <taxon>Pseudomonadati</taxon>
        <taxon>Pseudomonadota</taxon>
        <taxon>Alphaproteobacteria</taxon>
        <taxon>Caulobacterales</taxon>
        <taxon>Caulobacteraceae</taxon>
        <taxon>Caulobacter</taxon>
    </lineage>
</organism>
<dbReference type="KEGG" id="cak:Caul_2691"/>